<organism evidence="5 6">
    <name type="scientific">Ralstonia pseudosolanacearum</name>
    <dbReference type="NCBI Taxonomy" id="1310165"/>
    <lineage>
        <taxon>Bacteria</taxon>
        <taxon>Pseudomonadati</taxon>
        <taxon>Pseudomonadota</taxon>
        <taxon>Betaproteobacteria</taxon>
        <taxon>Burkholderiales</taxon>
        <taxon>Burkholderiaceae</taxon>
        <taxon>Ralstonia</taxon>
        <taxon>Ralstonia solanacearum species complex</taxon>
    </lineage>
</organism>
<dbReference type="EMBL" id="RJTL01000001">
    <property type="protein sequence ID" value="RNM11302.1"/>
    <property type="molecule type" value="Genomic_DNA"/>
</dbReference>
<feature type="compositionally biased region" description="Polar residues" evidence="3">
    <location>
        <begin position="28"/>
        <end position="46"/>
    </location>
</feature>
<feature type="region of interest" description="Disordered" evidence="3">
    <location>
        <begin position="28"/>
        <end position="48"/>
    </location>
</feature>
<evidence type="ECO:0000313" key="6">
    <source>
        <dbReference type="Proteomes" id="UP000271222"/>
    </source>
</evidence>
<protein>
    <submittedName>
        <fullName evidence="5">SDR family NAD(P)-dependent oxidoreductase</fullName>
    </submittedName>
</protein>
<gene>
    <name evidence="5" type="ORF">EGA29_00500</name>
</gene>
<dbReference type="Gene3D" id="3.40.50.720">
    <property type="entry name" value="NAD(P)-binding Rossmann-like Domain"/>
    <property type="match status" value="1"/>
</dbReference>
<accession>A0A454TZD8</accession>
<evidence type="ECO:0000256" key="4">
    <source>
        <dbReference type="SAM" id="SignalP"/>
    </source>
</evidence>
<dbReference type="PANTHER" id="PTHR24320">
    <property type="entry name" value="RETINOL DEHYDROGENASE"/>
    <property type="match status" value="1"/>
</dbReference>
<keyword evidence="4" id="KW-0732">Signal</keyword>
<dbReference type="Proteomes" id="UP000271222">
    <property type="component" value="Unassembled WGS sequence"/>
</dbReference>
<evidence type="ECO:0000313" key="5">
    <source>
        <dbReference type="EMBL" id="RNM11302.1"/>
    </source>
</evidence>
<dbReference type="AlphaFoldDB" id="A0A454TZD8"/>
<dbReference type="PRINTS" id="PR00081">
    <property type="entry name" value="GDHRDH"/>
</dbReference>
<dbReference type="PANTHER" id="PTHR24320:SF274">
    <property type="entry name" value="CHAIN DEHYDROGENASE, PUTATIVE (AFU_ORTHOLOGUE AFUA_4G00440)-RELATED"/>
    <property type="match status" value="1"/>
</dbReference>
<name>A0A454TZD8_9RALS</name>
<dbReference type="InterPro" id="IPR002347">
    <property type="entry name" value="SDR_fam"/>
</dbReference>
<feature type="chain" id="PRO_5019271880" evidence="4">
    <location>
        <begin position="31"/>
        <end position="292"/>
    </location>
</feature>
<comment type="similarity">
    <text evidence="1">Belongs to the short-chain dehydrogenases/reductases (SDR) family.</text>
</comment>
<comment type="caution">
    <text evidence="5">The sequence shown here is derived from an EMBL/GenBank/DDBJ whole genome shotgun (WGS) entry which is preliminary data.</text>
</comment>
<proteinExistence type="inferred from homology"/>
<evidence type="ECO:0000256" key="2">
    <source>
        <dbReference type="ARBA" id="ARBA00023002"/>
    </source>
</evidence>
<dbReference type="PROSITE" id="PS51318">
    <property type="entry name" value="TAT"/>
    <property type="match status" value="1"/>
</dbReference>
<dbReference type="SUPFAM" id="SSF51735">
    <property type="entry name" value="NAD(P)-binding Rossmann-fold domains"/>
    <property type="match status" value="1"/>
</dbReference>
<keyword evidence="2" id="KW-0560">Oxidoreductase</keyword>
<sequence>MDRRTFLTASAGLVSALAAGSVLTTATTWAQTPPSSRKESSMSNAQRGGKARVFVTGSADGLGHATAKTLLAQGHDVVVHVRSQARLSAVKELMDQGALATIGDLSDLAQIRDLAKQVNAIGPMDAVVHNAGVLSGSQVLVVNVVAPYLLTALIQRPKRLIYLSSSMHRGGRASLAGMDWTGRTSTGSYSDSKLFVTTLAAAVARRWPDALSNAVDPGWVPTKMGGPSAPDDLRLGHVTQEWLATSNDAEALTSGGYWHHQRREQAHAAVNDTRFQDLLLAELARATGTTLA</sequence>
<dbReference type="Pfam" id="PF00106">
    <property type="entry name" value="adh_short"/>
    <property type="match status" value="1"/>
</dbReference>
<dbReference type="GO" id="GO:0016491">
    <property type="term" value="F:oxidoreductase activity"/>
    <property type="evidence" value="ECO:0007669"/>
    <property type="project" value="UniProtKB-KW"/>
</dbReference>
<reference evidence="5 6" key="1">
    <citation type="submission" date="2018-10" db="EMBL/GenBank/DDBJ databases">
        <title>Draft Genome Sequence of Ralstonia pseudosolanacearum (R. solanacearum phylotype I) Strain Tg03 Isolated from Luffa cylindrica in China.</title>
        <authorList>
            <person name="Yuan G.-Q."/>
            <person name="Li Q.-Q."/>
            <person name="Zhang Y.-W."/>
        </authorList>
    </citation>
    <scope>NUCLEOTIDE SEQUENCE [LARGE SCALE GENOMIC DNA]</scope>
    <source>
        <strain evidence="5 6">Tg03</strain>
    </source>
</reference>
<evidence type="ECO:0000256" key="3">
    <source>
        <dbReference type="SAM" id="MobiDB-lite"/>
    </source>
</evidence>
<dbReference type="OrthoDB" id="5786478at2"/>
<evidence type="ECO:0000256" key="1">
    <source>
        <dbReference type="ARBA" id="ARBA00006484"/>
    </source>
</evidence>
<dbReference type="InterPro" id="IPR036291">
    <property type="entry name" value="NAD(P)-bd_dom_sf"/>
</dbReference>
<feature type="signal peptide" evidence="4">
    <location>
        <begin position="1"/>
        <end position="30"/>
    </location>
</feature>
<dbReference type="InterPro" id="IPR006311">
    <property type="entry name" value="TAT_signal"/>
</dbReference>